<dbReference type="PANTHER" id="PTHR11439:SF483">
    <property type="entry name" value="PEPTIDE SYNTHASE GLIP-LIKE, PUTATIVE (AFU_ORTHOLOGUE AFUA_3G12920)-RELATED"/>
    <property type="match status" value="1"/>
</dbReference>
<name>A0A2P2NXQ0_RHIMU</name>
<dbReference type="PANTHER" id="PTHR11439">
    <property type="entry name" value="GAG-POL-RELATED RETROTRANSPOSON"/>
    <property type="match status" value="1"/>
</dbReference>
<evidence type="ECO:0000313" key="1">
    <source>
        <dbReference type="EMBL" id="MBX47199.1"/>
    </source>
</evidence>
<accession>A0A2P2NXQ0</accession>
<dbReference type="EMBL" id="GGEC01066715">
    <property type="protein sequence ID" value="MBX47199.1"/>
    <property type="molecule type" value="Transcribed_RNA"/>
</dbReference>
<sequence length="49" mass="5643">MRKSTLGYIRTLETKLISWNSKKQKVVALSSIKEEYTIAINAVCEVVWL</sequence>
<protein>
    <submittedName>
        <fullName evidence="1">Uncharacterized protein</fullName>
    </submittedName>
</protein>
<dbReference type="AlphaFoldDB" id="A0A2P2NXQ0"/>
<proteinExistence type="predicted"/>
<reference evidence="1" key="1">
    <citation type="submission" date="2018-02" db="EMBL/GenBank/DDBJ databases">
        <title>Rhizophora mucronata_Transcriptome.</title>
        <authorList>
            <person name="Meera S.P."/>
            <person name="Sreeshan A."/>
            <person name="Augustine A."/>
        </authorList>
    </citation>
    <scope>NUCLEOTIDE SEQUENCE</scope>
    <source>
        <tissue evidence="1">Leaf</tissue>
    </source>
</reference>
<organism evidence="1">
    <name type="scientific">Rhizophora mucronata</name>
    <name type="common">Asiatic mangrove</name>
    <dbReference type="NCBI Taxonomy" id="61149"/>
    <lineage>
        <taxon>Eukaryota</taxon>
        <taxon>Viridiplantae</taxon>
        <taxon>Streptophyta</taxon>
        <taxon>Embryophyta</taxon>
        <taxon>Tracheophyta</taxon>
        <taxon>Spermatophyta</taxon>
        <taxon>Magnoliopsida</taxon>
        <taxon>eudicotyledons</taxon>
        <taxon>Gunneridae</taxon>
        <taxon>Pentapetalae</taxon>
        <taxon>rosids</taxon>
        <taxon>fabids</taxon>
        <taxon>Malpighiales</taxon>
        <taxon>Rhizophoraceae</taxon>
        <taxon>Rhizophora</taxon>
    </lineage>
</organism>